<name>A0A1I3YD35_9HYPH</name>
<evidence type="ECO:0000313" key="2">
    <source>
        <dbReference type="Proteomes" id="UP000198804"/>
    </source>
</evidence>
<organism evidence="1 2">
    <name type="scientific">Methylorubrum salsuginis</name>
    <dbReference type="NCBI Taxonomy" id="414703"/>
    <lineage>
        <taxon>Bacteria</taxon>
        <taxon>Pseudomonadati</taxon>
        <taxon>Pseudomonadota</taxon>
        <taxon>Alphaproteobacteria</taxon>
        <taxon>Hyphomicrobiales</taxon>
        <taxon>Methylobacteriaceae</taxon>
        <taxon>Methylorubrum</taxon>
    </lineage>
</organism>
<protein>
    <recommendedName>
        <fullName evidence="3">Sulfotransferase family protein</fullName>
    </recommendedName>
</protein>
<dbReference type="Gene3D" id="3.40.50.300">
    <property type="entry name" value="P-loop containing nucleotide triphosphate hydrolases"/>
    <property type="match status" value="1"/>
</dbReference>
<dbReference type="AlphaFoldDB" id="A0A1I3YD35"/>
<sequence>MITFLREPVDNLVSIYFFWRNFKRPKNVLHARFLAGRPSLVDFARYPKIRQLMSQTYFGNIDLQRFSFIGFHETREADMPRLSNLIGLPPDSSFYLNKTAESTDRPIISRD</sequence>
<dbReference type="InterPro" id="IPR027417">
    <property type="entry name" value="P-loop_NTPase"/>
</dbReference>
<evidence type="ECO:0008006" key="3">
    <source>
        <dbReference type="Google" id="ProtNLM"/>
    </source>
</evidence>
<proteinExistence type="predicted"/>
<keyword evidence="2" id="KW-1185">Reference proteome</keyword>
<accession>A0A1I3YD35</accession>
<evidence type="ECO:0000313" key="1">
    <source>
        <dbReference type="EMBL" id="SFK29096.1"/>
    </source>
</evidence>
<reference evidence="2" key="1">
    <citation type="submission" date="2016-10" db="EMBL/GenBank/DDBJ databases">
        <authorList>
            <person name="Varghese N."/>
            <person name="Submissions S."/>
        </authorList>
    </citation>
    <scope>NUCLEOTIDE SEQUENCE [LARGE SCALE GENOMIC DNA]</scope>
    <source>
        <strain evidence="2">CGMCC 1.6474</strain>
    </source>
</reference>
<gene>
    <name evidence="1" type="ORF">SAMN04488125_101122</name>
</gene>
<dbReference type="Proteomes" id="UP000198804">
    <property type="component" value="Unassembled WGS sequence"/>
</dbReference>
<dbReference type="EMBL" id="FOSV01000001">
    <property type="protein sequence ID" value="SFK29096.1"/>
    <property type="molecule type" value="Genomic_DNA"/>
</dbReference>